<organism evidence="1 2">
    <name type="scientific">Colletotrichum truncatum</name>
    <name type="common">Anthracnose fungus</name>
    <name type="synonym">Colletotrichum capsici</name>
    <dbReference type="NCBI Taxonomy" id="5467"/>
    <lineage>
        <taxon>Eukaryota</taxon>
        <taxon>Fungi</taxon>
        <taxon>Dikarya</taxon>
        <taxon>Ascomycota</taxon>
        <taxon>Pezizomycotina</taxon>
        <taxon>Sordariomycetes</taxon>
        <taxon>Hypocreomycetidae</taxon>
        <taxon>Glomerellales</taxon>
        <taxon>Glomerellaceae</taxon>
        <taxon>Colletotrichum</taxon>
        <taxon>Colletotrichum truncatum species complex</taxon>
    </lineage>
</organism>
<keyword evidence="2" id="KW-1185">Reference proteome</keyword>
<gene>
    <name evidence="1" type="ORF">CTRU02_213186</name>
</gene>
<reference evidence="1 2" key="1">
    <citation type="journal article" date="2020" name="Phytopathology">
        <title>Genome Sequence Resources of Colletotrichum truncatum, C. plurivorum, C. musicola, and C. sojae: Four Species Pathogenic to Soybean (Glycine max).</title>
        <authorList>
            <person name="Rogerio F."/>
            <person name="Boufleur T.R."/>
            <person name="Ciampi-Guillardi M."/>
            <person name="Sukno S.A."/>
            <person name="Thon M.R."/>
            <person name="Massola Junior N.S."/>
            <person name="Baroncelli R."/>
        </authorList>
    </citation>
    <scope>NUCLEOTIDE SEQUENCE [LARGE SCALE GENOMIC DNA]</scope>
    <source>
        <strain evidence="1 2">CMES1059</strain>
    </source>
</reference>
<dbReference type="Proteomes" id="UP000805649">
    <property type="component" value="Unassembled WGS sequence"/>
</dbReference>
<evidence type="ECO:0000313" key="2">
    <source>
        <dbReference type="Proteomes" id="UP000805649"/>
    </source>
</evidence>
<proteinExistence type="predicted"/>
<comment type="caution">
    <text evidence="1">The sequence shown here is derived from an EMBL/GenBank/DDBJ whole genome shotgun (WGS) entry which is preliminary data.</text>
</comment>
<evidence type="ECO:0000313" key="1">
    <source>
        <dbReference type="EMBL" id="KAL0932233.1"/>
    </source>
</evidence>
<name>A0ACC3YK45_COLTU</name>
<protein>
    <submittedName>
        <fullName evidence="1">Uncharacterized protein</fullName>
    </submittedName>
</protein>
<sequence>MSSTKRALLIASPFQGLRGPMDDVKIMASVLTSSFTGTLDVELTYLLGAITDRGRKVTAIFDCCHSGRMARDPSDDESMPRNLPKVQYANV</sequence>
<dbReference type="EMBL" id="VUJX02000009">
    <property type="protein sequence ID" value="KAL0932233.1"/>
    <property type="molecule type" value="Genomic_DNA"/>
</dbReference>
<accession>A0ACC3YK45</accession>